<comment type="caution">
    <text evidence="1">The sequence shown here is derived from an EMBL/GenBank/DDBJ whole genome shotgun (WGS) entry which is preliminary data.</text>
</comment>
<sequence length="792" mass="85468">MNGNQQQQQQQQETSPAGLQTWIKEERREEETMDESPVNLNQHSGTPSHAPNDCASGSPPQLQQQGRGPNDYSSVPGTSRDPGSNSAGSSPHMPHIKSEVMDIDHQQQEAPSPTMGAPRHMSDPPQIPYYHGKFGGTIDDSGFFSPPPCLASLHTVEGSATTVLRYQPPASSGAVHHSPPLYSSPPVGTTMSSSSINGARDGALPEEQTYSPLTPASTDPLVYAPGSPFGMQSASSVVMDNKNYQQYSPPDSNSSPSPVLMSAPNAMWTAPPQPPHHADDFVSTARLGNLALGSPPGRIQHSSQLQHRNHQQQQQHQQQQHQQQQHQHEQLQQQQHQQQEQQLHQSQMSPPRTPQNGAGQQMASAYQPFFQRMEHHLTPHSVMGWNQGIDVGHGVMAAFPAAYMPSMNDKRLHQQYNEFQPRIRSLREVTPKRNARHRTVHQQQQDSAGKASMFHLKQRFVKRGGHGADNLEFYPDETGRECVNCGAISTPLWRRDGTGHYLCNACGLYNKMNGANRPVAKTPRRVVSRLSASRRAGLTCSNCGTNMTSLWRRNSNGEPVCNACGLYFRLHGINRPQNMKKDSIQTRKRKPKNAAAGSAAGTSTGAAVMNAETAAAAAAAAATAAATATALTVHGVVLSAGPAEQASASQQPQQAHGQAVHQHAPTQAQLVGSGRAAESAMAEMSSLMNSRTSTLPHINFSLPFNFSQAGLSAVTTSHTNSTALASVARVPAVMTLMNYSAAGGVLRQQMNGHYVPSTLPTLEPVAAAQSAEQRAPNTTNHTNHTNHPNHTS</sequence>
<proteinExistence type="predicted"/>
<gene>
    <name evidence="1" type="ORF">HPB50_026807</name>
</gene>
<dbReference type="Proteomes" id="UP000821845">
    <property type="component" value="Chromosome 6"/>
</dbReference>
<evidence type="ECO:0000313" key="1">
    <source>
        <dbReference type="EMBL" id="KAH6929325.1"/>
    </source>
</evidence>
<name>A0ACB7S3X0_HYAAI</name>
<evidence type="ECO:0000313" key="2">
    <source>
        <dbReference type="Proteomes" id="UP000821845"/>
    </source>
</evidence>
<dbReference type="EMBL" id="CM023486">
    <property type="protein sequence ID" value="KAH6929325.1"/>
    <property type="molecule type" value="Genomic_DNA"/>
</dbReference>
<organism evidence="1 2">
    <name type="scientific">Hyalomma asiaticum</name>
    <name type="common">Tick</name>
    <dbReference type="NCBI Taxonomy" id="266040"/>
    <lineage>
        <taxon>Eukaryota</taxon>
        <taxon>Metazoa</taxon>
        <taxon>Ecdysozoa</taxon>
        <taxon>Arthropoda</taxon>
        <taxon>Chelicerata</taxon>
        <taxon>Arachnida</taxon>
        <taxon>Acari</taxon>
        <taxon>Parasitiformes</taxon>
        <taxon>Ixodida</taxon>
        <taxon>Ixodoidea</taxon>
        <taxon>Ixodidae</taxon>
        <taxon>Hyalomminae</taxon>
        <taxon>Hyalomma</taxon>
    </lineage>
</organism>
<protein>
    <submittedName>
        <fullName evidence="1">Uncharacterized protein</fullName>
    </submittedName>
</protein>
<accession>A0ACB7S3X0</accession>
<reference evidence="1" key="1">
    <citation type="submission" date="2020-05" db="EMBL/GenBank/DDBJ databases">
        <title>Large-scale comparative analyses of tick genomes elucidate their genetic diversity and vector capacities.</title>
        <authorList>
            <person name="Jia N."/>
            <person name="Wang J."/>
            <person name="Shi W."/>
            <person name="Du L."/>
            <person name="Sun Y."/>
            <person name="Zhan W."/>
            <person name="Jiang J."/>
            <person name="Wang Q."/>
            <person name="Zhang B."/>
            <person name="Ji P."/>
            <person name="Sakyi L.B."/>
            <person name="Cui X."/>
            <person name="Yuan T."/>
            <person name="Jiang B."/>
            <person name="Yang W."/>
            <person name="Lam T.T.-Y."/>
            <person name="Chang Q."/>
            <person name="Ding S."/>
            <person name="Wang X."/>
            <person name="Zhu J."/>
            <person name="Ruan X."/>
            <person name="Zhao L."/>
            <person name="Wei J."/>
            <person name="Que T."/>
            <person name="Du C."/>
            <person name="Cheng J."/>
            <person name="Dai P."/>
            <person name="Han X."/>
            <person name="Huang E."/>
            <person name="Gao Y."/>
            <person name="Liu J."/>
            <person name="Shao H."/>
            <person name="Ye R."/>
            <person name="Li L."/>
            <person name="Wei W."/>
            <person name="Wang X."/>
            <person name="Wang C."/>
            <person name="Yang T."/>
            <person name="Huo Q."/>
            <person name="Li W."/>
            <person name="Guo W."/>
            <person name="Chen H."/>
            <person name="Zhou L."/>
            <person name="Ni X."/>
            <person name="Tian J."/>
            <person name="Zhou Y."/>
            <person name="Sheng Y."/>
            <person name="Liu T."/>
            <person name="Pan Y."/>
            <person name="Xia L."/>
            <person name="Li J."/>
            <person name="Zhao F."/>
            <person name="Cao W."/>
        </authorList>
    </citation>
    <scope>NUCLEOTIDE SEQUENCE</scope>
    <source>
        <strain evidence="1">Hyas-2018</strain>
    </source>
</reference>
<keyword evidence="2" id="KW-1185">Reference proteome</keyword>